<evidence type="ECO:0000256" key="1">
    <source>
        <dbReference type="SAM" id="MobiDB-lite"/>
    </source>
</evidence>
<dbReference type="Proteomes" id="UP000664859">
    <property type="component" value="Unassembled WGS sequence"/>
</dbReference>
<dbReference type="AlphaFoldDB" id="A0A835ZIU3"/>
<dbReference type="GO" id="GO:0031146">
    <property type="term" value="P:SCF-dependent proteasomal ubiquitin-dependent protein catabolic process"/>
    <property type="evidence" value="ECO:0007669"/>
    <property type="project" value="TreeGrafter"/>
</dbReference>
<gene>
    <name evidence="2" type="ORF">JKP88DRAFT_243238</name>
</gene>
<dbReference type="InterPro" id="IPR006553">
    <property type="entry name" value="Leu-rich_rpt_Cys-con_subtyp"/>
</dbReference>
<name>A0A835ZIU3_9STRA</name>
<protein>
    <submittedName>
        <fullName evidence="2">Uncharacterized protein</fullName>
    </submittedName>
</protein>
<dbReference type="Gene3D" id="3.80.10.10">
    <property type="entry name" value="Ribonuclease Inhibitor"/>
    <property type="match status" value="2"/>
</dbReference>
<dbReference type="InterPro" id="IPR032675">
    <property type="entry name" value="LRR_dom_sf"/>
</dbReference>
<dbReference type="EMBL" id="JAFCMP010000046">
    <property type="protein sequence ID" value="KAG5189738.1"/>
    <property type="molecule type" value="Genomic_DNA"/>
</dbReference>
<feature type="compositionally biased region" description="Low complexity" evidence="1">
    <location>
        <begin position="347"/>
        <end position="364"/>
    </location>
</feature>
<reference evidence="2" key="1">
    <citation type="submission" date="2021-02" db="EMBL/GenBank/DDBJ databases">
        <title>First Annotated Genome of the Yellow-green Alga Tribonema minus.</title>
        <authorList>
            <person name="Mahan K.M."/>
        </authorList>
    </citation>
    <scope>NUCLEOTIDE SEQUENCE</scope>
    <source>
        <strain evidence="2">UTEX B ZZ1240</strain>
    </source>
</reference>
<evidence type="ECO:0000313" key="3">
    <source>
        <dbReference type="Proteomes" id="UP000664859"/>
    </source>
</evidence>
<keyword evidence="3" id="KW-1185">Reference proteome</keyword>
<dbReference type="OrthoDB" id="550575at2759"/>
<sequence length="759" mass="79412">MALESINSNPRRIKISDDSLLKDLNGGTFMRLQLSECPVAVTEASLQRLTAKQCAALATIEMLSISRCGMEDAVIGTFLQEAECVSNGQLHALQVAGCAIGALTIQALVSRGACLRLLVLDMCEGISDAAVRALSRGCPNLDSVSCKQCPKLTPSGLWHWTGHARLTNLAGTLLIKQGDGAWSAPPPEKEGAPASLTAVSSTHVLEGALANSAAATLSIKRSRQTSISPMFAITAHYFARDRMRNGIDTLLCQAVHTYRGSGTLACQLVALDLDVAFADGDDAAGTCATFSVGQLAAVLPPHLRTLSIETKGGCHLAASSAAMCHLSQRCPDLEALVLLDSSRGFQGAEQGAGDGSSSDAPSESTDSDNQDVVSDLPLETSTVPEPRPTPPTSTSTPTLALQFAALRRLEVVCVATLPLLAVLEALEQSRGGGDTPSALEVLHLESAGGTRGGRGDAQQRSVHMPSLADLSLRNEGGLGQLNLTCPALQSLVLAGCSPLLAHCFTTNNRVCARICCICYHFHMHMKATSQLQSASGQFCGATVEMRSIYIRISGLHPLPHDTPAVALNCLKHTRQAFRNLISLSPNCLSAFPASVLHSNLTQVQLGDTPPSASLHTLRAPHTGLTETTIKNLLVACPSITSVDASGCGDMGDSALSQCVLSTAVSEVVLLGCRAVGGFALYRALSTAQLSTEAAALIELRLSHCRALTRFHLALLATALPALQRLSITSCHGIHVCSAAANGQCQGNAYGKRKKNTSSS</sequence>
<dbReference type="SMART" id="SM00367">
    <property type="entry name" value="LRR_CC"/>
    <property type="match status" value="5"/>
</dbReference>
<dbReference type="SUPFAM" id="SSF52047">
    <property type="entry name" value="RNI-like"/>
    <property type="match status" value="1"/>
</dbReference>
<dbReference type="GO" id="GO:0019005">
    <property type="term" value="C:SCF ubiquitin ligase complex"/>
    <property type="evidence" value="ECO:0007669"/>
    <property type="project" value="TreeGrafter"/>
</dbReference>
<accession>A0A835ZIU3</accession>
<dbReference type="PANTHER" id="PTHR13318">
    <property type="entry name" value="PARTNER OF PAIRED, ISOFORM B-RELATED"/>
    <property type="match status" value="1"/>
</dbReference>
<evidence type="ECO:0000313" key="2">
    <source>
        <dbReference type="EMBL" id="KAG5189738.1"/>
    </source>
</evidence>
<organism evidence="2 3">
    <name type="scientific">Tribonema minus</name>
    <dbReference type="NCBI Taxonomy" id="303371"/>
    <lineage>
        <taxon>Eukaryota</taxon>
        <taxon>Sar</taxon>
        <taxon>Stramenopiles</taxon>
        <taxon>Ochrophyta</taxon>
        <taxon>PX clade</taxon>
        <taxon>Xanthophyceae</taxon>
        <taxon>Tribonematales</taxon>
        <taxon>Tribonemataceae</taxon>
        <taxon>Tribonema</taxon>
    </lineage>
</organism>
<proteinExistence type="predicted"/>
<feature type="region of interest" description="Disordered" evidence="1">
    <location>
        <begin position="347"/>
        <end position="372"/>
    </location>
</feature>
<comment type="caution">
    <text evidence="2">The sequence shown here is derived from an EMBL/GenBank/DDBJ whole genome shotgun (WGS) entry which is preliminary data.</text>
</comment>